<gene>
    <name evidence="3" type="ORF">HMPREF1866_01932</name>
</gene>
<dbReference type="NCBIfam" id="TIGR00277">
    <property type="entry name" value="HDIG"/>
    <property type="match status" value="1"/>
</dbReference>
<dbReference type="Pfam" id="PF01966">
    <property type="entry name" value="HD"/>
    <property type="match status" value="1"/>
</dbReference>
<reference evidence="4" key="1">
    <citation type="submission" date="2016-01" db="EMBL/GenBank/DDBJ databases">
        <authorList>
            <person name="Mitreva M."/>
            <person name="Pepin K.H."/>
            <person name="Mihindukulasuriya K.A."/>
            <person name="Fulton R."/>
            <person name="Fronick C."/>
            <person name="O'Laughlin M."/>
            <person name="Miner T."/>
            <person name="Herter B."/>
            <person name="Rosa B.A."/>
            <person name="Cordes M."/>
            <person name="Tomlinson C."/>
            <person name="Wollam A."/>
            <person name="Palsikar V.B."/>
            <person name="Mardis E.R."/>
            <person name="Wilson R.K."/>
        </authorList>
    </citation>
    <scope>NUCLEOTIDE SEQUENCE [LARGE SCALE GENOMIC DNA]</scope>
    <source>
        <strain evidence="4">DNF00896</strain>
    </source>
</reference>
<name>A0A133ZL07_9FIRM</name>
<dbReference type="GO" id="GO:0016787">
    <property type="term" value="F:hydrolase activity"/>
    <property type="evidence" value="ECO:0007669"/>
    <property type="project" value="UniProtKB-KW"/>
</dbReference>
<dbReference type="OrthoDB" id="9778453at2"/>
<evidence type="ECO:0000313" key="4">
    <source>
        <dbReference type="Proteomes" id="UP000070394"/>
    </source>
</evidence>
<comment type="caution">
    <text evidence="3">The sequence shown here is derived from an EMBL/GenBank/DDBJ whole genome shotgun (WGS) entry which is preliminary data.</text>
</comment>
<accession>A0A133ZL07</accession>
<evidence type="ECO:0000259" key="2">
    <source>
        <dbReference type="PROSITE" id="PS51831"/>
    </source>
</evidence>
<keyword evidence="1" id="KW-0378">Hydrolase</keyword>
<dbReference type="Gene3D" id="1.10.3210.10">
    <property type="entry name" value="Hypothetical protein af1432"/>
    <property type="match status" value="1"/>
</dbReference>
<dbReference type="SUPFAM" id="SSF109604">
    <property type="entry name" value="HD-domain/PDEase-like"/>
    <property type="match status" value="1"/>
</dbReference>
<evidence type="ECO:0000313" key="3">
    <source>
        <dbReference type="EMBL" id="KXB56149.1"/>
    </source>
</evidence>
<keyword evidence="4" id="KW-1185">Reference proteome</keyword>
<dbReference type="GO" id="GO:0031125">
    <property type="term" value="P:rRNA 3'-end processing"/>
    <property type="evidence" value="ECO:0007669"/>
    <property type="project" value="TreeGrafter"/>
</dbReference>
<dbReference type="STRING" id="467210.HMPREF1866_01932"/>
<dbReference type="RefSeq" id="WP_060931609.1">
    <property type="nucleotide sequence ID" value="NZ_KQ959838.1"/>
</dbReference>
<dbReference type="CDD" id="cd04492">
    <property type="entry name" value="YhaM_OBF_like"/>
    <property type="match status" value="1"/>
</dbReference>
<dbReference type="CDD" id="cd00077">
    <property type="entry name" value="HDc"/>
    <property type="match status" value="1"/>
</dbReference>
<organism evidence="3 4">
    <name type="scientific">Lachnoanaerobaculum saburreum</name>
    <dbReference type="NCBI Taxonomy" id="467210"/>
    <lineage>
        <taxon>Bacteria</taxon>
        <taxon>Bacillati</taxon>
        <taxon>Bacillota</taxon>
        <taxon>Clostridia</taxon>
        <taxon>Lachnospirales</taxon>
        <taxon>Lachnospiraceae</taxon>
        <taxon>Lachnoanaerobaculum</taxon>
    </lineage>
</organism>
<dbReference type="SMART" id="SM00471">
    <property type="entry name" value="HDc"/>
    <property type="match status" value="1"/>
</dbReference>
<dbReference type="InterPro" id="IPR006675">
    <property type="entry name" value="HDIG_dom"/>
</dbReference>
<dbReference type="PANTHER" id="PTHR37294:SF1">
    <property type="entry name" value="3'-5' EXORIBONUCLEASE YHAM"/>
    <property type="match status" value="1"/>
</dbReference>
<protein>
    <submittedName>
        <fullName evidence="3">HDIG domain protein</fullName>
    </submittedName>
</protein>
<dbReference type="InterPro" id="IPR003607">
    <property type="entry name" value="HD/PDEase_dom"/>
</dbReference>
<evidence type="ECO:0000256" key="1">
    <source>
        <dbReference type="ARBA" id="ARBA00022801"/>
    </source>
</evidence>
<dbReference type="PATRIC" id="fig|467210.3.peg.1911"/>
<dbReference type="InterPro" id="IPR050798">
    <property type="entry name" value="YhaM_exoribonuc/phosphodiest"/>
</dbReference>
<dbReference type="Proteomes" id="UP000070394">
    <property type="component" value="Unassembled WGS sequence"/>
</dbReference>
<dbReference type="InterPro" id="IPR006674">
    <property type="entry name" value="HD_domain"/>
</dbReference>
<dbReference type="AlphaFoldDB" id="A0A133ZL07"/>
<sequence length="315" mass="35024">MKFIESLKEGMHVSEVYLCKTKTIAMSKTGKEYASLSLHDKTGSIDAKIWDLYSPGISDVDAMTFVVVDGDVTSFNNVLQLKVARIREADEKEYTPSDYVPVSKKDIDKMFGELKDKIKSVKNPFLSKLLTAIFIDDFEFQTVFKSSSAAKTVHHGFLGGLLEHTLGVVKLCEYFCNNYESLNRDLLITSALCHDIGKTRELSAFPANDYTDEGQLVGHIVIGVEILKAHIDKIHGFPKKLSNELIHCILAHHGELEYGSPKKPALIEALALNLADNADAKMETFIELLAQGQDGATGWLGYNKLLESNYRKTSV</sequence>
<feature type="domain" description="HD" evidence="2">
    <location>
        <begin position="161"/>
        <end position="281"/>
    </location>
</feature>
<dbReference type="EMBL" id="LSDA01000104">
    <property type="protein sequence ID" value="KXB56149.1"/>
    <property type="molecule type" value="Genomic_DNA"/>
</dbReference>
<dbReference type="PROSITE" id="PS51831">
    <property type="entry name" value="HD"/>
    <property type="match status" value="1"/>
</dbReference>
<proteinExistence type="predicted"/>
<dbReference type="PANTHER" id="PTHR37294">
    <property type="entry name" value="3'-5' EXORIBONUCLEASE YHAM"/>
    <property type="match status" value="1"/>
</dbReference>